<dbReference type="Gene3D" id="3.10.620.30">
    <property type="match status" value="1"/>
</dbReference>
<protein>
    <submittedName>
        <fullName evidence="4">Bacterial Ig-like domain (Group 2)</fullName>
    </submittedName>
</protein>
<gene>
    <name evidence="4" type="ORF">AHLFYP4_00729</name>
</gene>
<name>A0A6N2S776_ANAHA</name>
<dbReference type="Gene3D" id="2.60.40.1080">
    <property type="match status" value="2"/>
</dbReference>
<dbReference type="Pfam" id="PF01841">
    <property type="entry name" value="Transglut_core"/>
    <property type="match status" value="1"/>
</dbReference>
<dbReference type="InterPro" id="IPR038765">
    <property type="entry name" value="Papain-like_cys_pep_sf"/>
</dbReference>
<sequence length="1248" mass="137823">MSKVKKGKRVAAAAMAVALSMATVTTGVLPNTTVHVHAEEDGSVYKKIADSSVDGFYYEQNVWGYIQCTTDKTLEYSSYDEMIKKLSEITKKIVQENAYDRYSFSFPIKISSAAKDERFENDQVNKDLENEVYKEETGDPKGGHTMASMGGGLTNIYDITYSESEKAYIGEVTGSGGYGSKKDRYDQTVKKLNEVIKNLNLDGKSDYDKFKAVTNWIVSNVTYDSHYNGKPNIPAGTEYPHDMTGAVLDKYAVCDGYAGLFYYMANAVGLKALYEDGTSISEQKGHAWNLVKMDGVYYYVDPTNAYFKEDGEPGSEVLHGQKYFFTLYAPDSTTIEDTYKNISQDDYLKEHSVCKGNHNLRENGGKSAQCTTPATIHYECTNPGCLYEYDVESSPALGHAWDEGKITQEQSCDNPEITTYTCTRSNCRKKKQVETKPALGHTWDEGKITKEATCSETGVKTYTCSRCGGTKTEEIPKTKHDYEEHVVKAPTCTEKGISYYVCKNCRLTTSRRQTPATGHIHTEVRNQKDATYKEEGYTGDTYCKDCGKKLETGTVIPKLIETEHDYGEWVLDQAPTCKKYGARHRICKNCGDREVDVLDKVDHSWELVSTTPATCTIGEIQHYKCSVCGETKDVTLSNPLGEHSWDNGKVTKEATCTEDGEKTYTCTVCNTTKTEVIPATGHQHKEVRNAKKATCTEDGYTGDTYCTDCNTKLESGTVINKLGHTWDNGVITKEATETEEGVKTYTCKTCGETKTEKIPVTSHHWDQGTITKKATCTENGEKTYHCTDADCNKTYVETIPATGHQHTEIKDKKAATCEKDGYSGDTYCKDCGQLISKGAIVKATGHSWDSGKVTEAATCKKEGTKTYTCKNCGETKTESIPKTEHQWDNGKVTKEATCKEEGSKTYTCSICGDTKTEAIPKKEHSFDEGKITKKATCTEDGLKVYTCKSCGETKEEVLKATGHQHTELRNEKKATCTEEGYTGDTYCTDCGELIKKGSATEKADHNWKVTSEEKATCEKDGSKTYTCADCKETKTETIPATGHKFGDWQTVTTQSVFTGGVQKRICNVCGKEETRNVGNQLKATIKTNASSLKLKRKQATKKFVVSGLATGDSVKSWTSSNQKIVKVFGSRNGACTIKAGNKTGKAKITITLVSGLKKTINVTVQKNAVACTSIKNVPKKITLNAKKSYQLKPVINPITCTYKAKYKTSNKKIVKVTSRGKITAVKKGKAKITVMVGKKKFVCTVTIK</sequence>
<dbReference type="SUPFAM" id="SSF54001">
    <property type="entry name" value="Cysteine proteinases"/>
    <property type="match status" value="1"/>
</dbReference>
<feature type="domain" description="BIG2" evidence="3">
    <location>
        <begin position="1081"/>
        <end position="1162"/>
    </location>
</feature>
<dbReference type="EMBL" id="CACRSX010000018">
    <property type="protein sequence ID" value="VYS87310.1"/>
    <property type="molecule type" value="Genomic_DNA"/>
</dbReference>
<evidence type="ECO:0000259" key="3">
    <source>
        <dbReference type="SMART" id="SM00635"/>
    </source>
</evidence>
<keyword evidence="1" id="KW-0732">Signal</keyword>
<dbReference type="RefSeq" id="WP_156722895.1">
    <property type="nucleotide sequence ID" value="NZ_CACRSX010000018.1"/>
</dbReference>
<feature type="domain" description="BIG2" evidence="3">
    <location>
        <begin position="1170"/>
        <end position="1246"/>
    </location>
</feature>
<dbReference type="AlphaFoldDB" id="A0A6N2S776"/>
<dbReference type="InterPro" id="IPR003343">
    <property type="entry name" value="Big_2"/>
</dbReference>
<dbReference type="InterPro" id="IPR008964">
    <property type="entry name" value="Invasin/intimin_cell_adhesion"/>
</dbReference>
<feature type="domain" description="Transglutaminase-like" evidence="2">
    <location>
        <begin position="246"/>
        <end position="304"/>
    </location>
</feature>
<feature type="chain" id="PRO_5039041602" evidence="1">
    <location>
        <begin position="27"/>
        <end position="1248"/>
    </location>
</feature>
<feature type="signal peptide" evidence="1">
    <location>
        <begin position="1"/>
        <end position="26"/>
    </location>
</feature>
<proteinExistence type="predicted"/>
<dbReference type="Pfam" id="PF02368">
    <property type="entry name" value="Big_2"/>
    <property type="match status" value="1"/>
</dbReference>
<organism evidence="4">
    <name type="scientific">Anaerostipes hadrus</name>
    <dbReference type="NCBI Taxonomy" id="649756"/>
    <lineage>
        <taxon>Bacteria</taxon>
        <taxon>Bacillati</taxon>
        <taxon>Bacillota</taxon>
        <taxon>Clostridia</taxon>
        <taxon>Lachnospirales</taxon>
        <taxon>Lachnospiraceae</taxon>
        <taxon>Anaerostipes</taxon>
    </lineage>
</organism>
<evidence type="ECO:0000313" key="4">
    <source>
        <dbReference type="EMBL" id="VYS87310.1"/>
    </source>
</evidence>
<evidence type="ECO:0000256" key="1">
    <source>
        <dbReference type="SAM" id="SignalP"/>
    </source>
</evidence>
<reference evidence="4" key="1">
    <citation type="submission" date="2019-11" db="EMBL/GenBank/DDBJ databases">
        <authorList>
            <person name="Feng L."/>
        </authorList>
    </citation>
    <scope>NUCLEOTIDE SEQUENCE</scope>
    <source>
        <strain evidence="4">AhadrusLFYP4</strain>
    </source>
</reference>
<dbReference type="InterPro" id="IPR002931">
    <property type="entry name" value="Transglutaminase-like"/>
</dbReference>
<dbReference type="SMART" id="SM00635">
    <property type="entry name" value="BID_2"/>
    <property type="match status" value="2"/>
</dbReference>
<evidence type="ECO:0000259" key="2">
    <source>
        <dbReference type="SMART" id="SM00460"/>
    </source>
</evidence>
<dbReference type="SUPFAM" id="SSF49373">
    <property type="entry name" value="Invasin/intimin cell-adhesion fragments"/>
    <property type="match status" value="1"/>
</dbReference>
<accession>A0A6N2S776</accession>
<dbReference type="SMART" id="SM00460">
    <property type="entry name" value="TGc"/>
    <property type="match status" value="1"/>
</dbReference>